<accession>A0A0J9XKZ4</accession>
<organism evidence="3 4">
    <name type="scientific">Geotrichum candidum</name>
    <name type="common">Oospora lactis</name>
    <name type="synonym">Dipodascus geotrichum</name>
    <dbReference type="NCBI Taxonomy" id="1173061"/>
    <lineage>
        <taxon>Eukaryota</taxon>
        <taxon>Fungi</taxon>
        <taxon>Dikarya</taxon>
        <taxon>Ascomycota</taxon>
        <taxon>Saccharomycotina</taxon>
        <taxon>Dipodascomycetes</taxon>
        <taxon>Dipodascales</taxon>
        <taxon>Dipodascaceae</taxon>
        <taxon>Geotrichum</taxon>
    </lineage>
</organism>
<evidence type="ECO:0000256" key="1">
    <source>
        <dbReference type="SAM" id="MobiDB-lite"/>
    </source>
</evidence>
<reference evidence="3" key="1">
    <citation type="submission" date="2014-03" db="EMBL/GenBank/DDBJ databases">
        <authorList>
            <person name="Casaregola S."/>
        </authorList>
    </citation>
    <scope>NUCLEOTIDE SEQUENCE [LARGE SCALE GENOMIC DNA]</scope>
    <source>
        <strain evidence="3">CLIB 918</strain>
    </source>
</reference>
<dbReference type="STRING" id="1173061.A0A0J9XKZ4"/>
<feature type="compositionally biased region" description="Low complexity" evidence="1">
    <location>
        <begin position="277"/>
        <end position="290"/>
    </location>
</feature>
<comment type="caution">
    <text evidence="3">The sequence shown here is derived from an EMBL/GenBank/DDBJ whole genome shotgun (WGS) entry which is preliminary data.</text>
</comment>
<feature type="region of interest" description="Disordered" evidence="1">
    <location>
        <begin position="237"/>
        <end position="290"/>
    </location>
</feature>
<evidence type="ECO:0000313" key="4">
    <source>
        <dbReference type="Proteomes" id="UP000242525"/>
    </source>
</evidence>
<proteinExistence type="predicted"/>
<feature type="region of interest" description="Disordered" evidence="1">
    <location>
        <begin position="1"/>
        <end position="98"/>
    </location>
</feature>
<dbReference type="Pfam" id="PF13881">
    <property type="entry name" value="Rad60-SLD_2"/>
    <property type="match status" value="1"/>
</dbReference>
<feature type="compositionally biased region" description="Polar residues" evidence="1">
    <location>
        <begin position="8"/>
        <end position="19"/>
    </location>
</feature>
<feature type="compositionally biased region" description="Polar residues" evidence="1">
    <location>
        <begin position="30"/>
        <end position="70"/>
    </location>
</feature>
<dbReference type="Gene3D" id="3.10.20.90">
    <property type="entry name" value="Phosphatidylinositol 3-kinase Catalytic Subunit, Chain A, domain 1"/>
    <property type="match status" value="1"/>
</dbReference>
<dbReference type="InterPro" id="IPR029071">
    <property type="entry name" value="Ubiquitin-like_domsf"/>
</dbReference>
<protein>
    <recommendedName>
        <fullName evidence="2">UBL3-like ubiquitin domain-containing protein</fullName>
    </recommendedName>
</protein>
<dbReference type="SUPFAM" id="SSF54236">
    <property type="entry name" value="Ubiquitin-like"/>
    <property type="match status" value="1"/>
</dbReference>
<feature type="compositionally biased region" description="Polar residues" evidence="1">
    <location>
        <begin position="79"/>
        <end position="90"/>
    </location>
</feature>
<keyword evidence="4" id="KW-1185">Reference proteome</keyword>
<evidence type="ECO:0000259" key="2">
    <source>
        <dbReference type="Pfam" id="PF13881"/>
    </source>
</evidence>
<feature type="compositionally biased region" description="Basic residues" evidence="1">
    <location>
        <begin position="248"/>
        <end position="258"/>
    </location>
</feature>
<sequence length="290" mass="31339">MSHALHSTVDNGSSISTSAEPALNSDDHNQQQAHPPQQRNPSPSQENAEFDFTSGTSVPTSSLTKTTSEAPSAPAQLQPVLSQPQTQKANSPPSYSDMSFDSSSLKITLLCMNSTRVILEIDQKFIASHGLSVKTPDSITIGQFKQLVYDEWMSSQKQAEGEDTDDHQAALEASTDTNQTTRNWGRILAENITPAPVSPSHVRIIYLGKVLVDEYTFEDYSISSANANNVLHISIKPDVSGSKDKGGKQNKSKRRSHTGTRDNTNNRTADAGEGRGNDNSSSRSGCCVIC</sequence>
<dbReference type="EMBL" id="CCBN010000026">
    <property type="protein sequence ID" value="CDO57874.1"/>
    <property type="molecule type" value="Genomic_DNA"/>
</dbReference>
<dbReference type="InterPro" id="IPR039540">
    <property type="entry name" value="UBL3-like_ubiquitin_dom"/>
</dbReference>
<evidence type="ECO:0000313" key="3">
    <source>
        <dbReference type="EMBL" id="CDO57874.1"/>
    </source>
</evidence>
<feature type="domain" description="UBL3-like ubiquitin" evidence="2">
    <location>
        <begin position="124"/>
        <end position="255"/>
    </location>
</feature>
<gene>
    <name evidence="3" type="ORF">BN980_GECA26s00791g</name>
</gene>
<dbReference type="AlphaFoldDB" id="A0A0J9XKZ4"/>
<dbReference type="OrthoDB" id="1043111at2759"/>
<name>A0A0J9XKZ4_GEOCN</name>
<dbReference type="Proteomes" id="UP000242525">
    <property type="component" value="Unassembled WGS sequence"/>
</dbReference>